<dbReference type="Proteomes" id="UP000683213">
    <property type="component" value="Unassembled WGS sequence"/>
</dbReference>
<dbReference type="AlphaFoldDB" id="A0A7J4IXA9"/>
<reference evidence="2" key="3">
    <citation type="submission" date="2021-05" db="EMBL/GenBank/DDBJ databases">
        <title>Protein family content uncovers lineage relationships and bacterial pathway maintenance mechanisms in DPANN archaea.</title>
        <authorList>
            <person name="Castelle C.J."/>
            <person name="Meheust R."/>
            <person name="Jaffe A.L."/>
            <person name="Seitz K."/>
            <person name="Gong X."/>
            <person name="Baker B.J."/>
            <person name="Banfield J.F."/>
        </authorList>
    </citation>
    <scope>NUCLEOTIDE SEQUENCE</scope>
    <source>
        <strain evidence="2">RIFCSPHIGHO2_01_FULL_GW2011_AR10_43_9</strain>
    </source>
</reference>
<reference evidence="3" key="1">
    <citation type="journal article" date="2020" name="bioRxiv">
        <title>A rank-normalized archaeal taxonomy based on genome phylogeny resolves widespread incomplete and uneven classifications.</title>
        <authorList>
            <person name="Rinke C."/>
            <person name="Chuvochina M."/>
            <person name="Mussig A.J."/>
            <person name="Chaumeil P.-A."/>
            <person name="Waite D.W."/>
            <person name="Whitman W.B."/>
            <person name="Parks D.H."/>
            <person name="Hugenholtz P."/>
        </authorList>
    </citation>
    <scope>NUCLEOTIDE SEQUENCE [LARGE SCALE GENOMIC DNA]</scope>
</reference>
<gene>
    <name evidence="1" type="ORF">HA237_03585</name>
    <name evidence="2" type="ORF">J4224_05225</name>
</gene>
<evidence type="ECO:0000313" key="3">
    <source>
        <dbReference type="Proteomes" id="UP000577419"/>
    </source>
</evidence>
<sequence>MPGKPIERGRFRRFISRLNPRRVLRNRALNRTLVEADVFTAQGQIAFAAAVLEKYDARNRKIEEHELRAGSTKAWDTPVIRNALEQKLNGQIFGGFGQLSKELPEIIRGKNARPEHLTERIKQLNPNIRNASEAGAEAKRIADELNRRSTKAYNANFEILVLSEEIRAKIKKGGRELTESEKRRLFDLKNAKDAFGQILTGVHGNIELLSEQFN</sequence>
<dbReference type="EMBL" id="JAGVWF010000079">
    <property type="protein sequence ID" value="MBS3059794.1"/>
    <property type="molecule type" value="Genomic_DNA"/>
</dbReference>
<name>A0A7J4IXA9_9ARCH</name>
<protein>
    <submittedName>
        <fullName evidence="1">Uncharacterized protein</fullName>
    </submittedName>
</protein>
<reference evidence="2" key="2">
    <citation type="submission" date="2021-03" db="EMBL/GenBank/DDBJ databases">
        <authorList>
            <person name="Jaffe A."/>
        </authorList>
    </citation>
    <scope>NUCLEOTIDE SEQUENCE</scope>
    <source>
        <strain evidence="2">RIFCSPHIGHO2_01_FULL_GW2011_AR10_43_9</strain>
    </source>
</reference>
<accession>A0A7J4IXA9</accession>
<dbReference type="EMBL" id="DUFG01000017">
    <property type="protein sequence ID" value="HIH08427.1"/>
    <property type="molecule type" value="Genomic_DNA"/>
</dbReference>
<dbReference type="Proteomes" id="UP000577419">
    <property type="component" value="Unassembled WGS sequence"/>
</dbReference>
<comment type="caution">
    <text evidence="1">The sequence shown here is derived from an EMBL/GenBank/DDBJ whole genome shotgun (WGS) entry which is preliminary data.</text>
</comment>
<evidence type="ECO:0000313" key="2">
    <source>
        <dbReference type="EMBL" id="MBS3059794.1"/>
    </source>
</evidence>
<proteinExistence type="predicted"/>
<organism evidence="1 3">
    <name type="scientific">Candidatus Iainarchaeum sp</name>
    <dbReference type="NCBI Taxonomy" id="3101447"/>
    <lineage>
        <taxon>Archaea</taxon>
        <taxon>Candidatus Iainarchaeota</taxon>
        <taxon>Candidatus Iainarchaeia</taxon>
        <taxon>Candidatus Iainarchaeales</taxon>
        <taxon>Candidatus Iainarchaeaceae</taxon>
        <taxon>Candidatus Iainarchaeum</taxon>
    </lineage>
</organism>
<evidence type="ECO:0000313" key="1">
    <source>
        <dbReference type="EMBL" id="HIH08427.1"/>
    </source>
</evidence>